<dbReference type="InterPro" id="IPR050767">
    <property type="entry name" value="Sel1_AlgK"/>
</dbReference>
<dbReference type="SMART" id="SM00671">
    <property type="entry name" value="SEL1"/>
    <property type="match status" value="7"/>
</dbReference>
<dbReference type="InterPro" id="IPR011990">
    <property type="entry name" value="TPR-like_helical_dom_sf"/>
</dbReference>
<dbReference type="PANTHER" id="PTHR11102:SF147">
    <property type="entry name" value="SEL1L ADAPTOR SUBUNIT OF ERAD E3 UBIQUITIN LIGASE"/>
    <property type="match status" value="1"/>
</dbReference>
<evidence type="ECO:0000256" key="2">
    <source>
        <dbReference type="SAM" id="SignalP"/>
    </source>
</evidence>
<dbReference type="GO" id="GO:0036503">
    <property type="term" value="P:ERAD pathway"/>
    <property type="evidence" value="ECO:0007669"/>
    <property type="project" value="TreeGrafter"/>
</dbReference>
<dbReference type="Gene3D" id="2.60.120.200">
    <property type="match status" value="1"/>
</dbReference>
<dbReference type="Gene3D" id="1.25.40.10">
    <property type="entry name" value="Tetratricopeptide repeat domain"/>
    <property type="match status" value="2"/>
</dbReference>
<dbReference type="InterPro" id="IPR013320">
    <property type="entry name" value="ConA-like_dom_sf"/>
</dbReference>
<dbReference type="AlphaFoldDB" id="A0A7S2WID4"/>
<proteinExistence type="inferred from homology"/>
<dbReference type="PANTHER" id="PTHR11102">
    <property type="entry name" value="SEL-1-LIKE PROTEIN"/>
    <property type="match status" value="1"/>
</dbReference>
<name>A0A7S2WID4_9STRA</name>
<dbReference type="SUPFAM" id="SSF49899">
    <property type="entry name" value="Concanavalin A-like lectins/glucanases"/>
    <property type="match status" value="1"/>
</dbReference>
<organism evidence="3">
    <name type="scientific">Mucochytrium quahogii</name>
    <dbReference type="NCBI Taxonomy" id="96639"/>
    <lineage>
        <taxon>Eukaryota</taxon>
        <taxon>Sar</taxon>
        <taxon>Stramenopiles</taxon>
        <taxon>Bigyra</taxon>
        <taxon>Labyrinthulomycetes</taxon>
        <taxon>Thraustochytrida</taxon>
        <taxon>Thraustochytriidae</taxon>
        <taxon>Mucochytrium</taxon>
    </lineage>
</organism>
<dbReference type="Pfam" id="PF08238">
    <property type="entry name" value="Sel1"/>
    <property type="match status" value="5"/>
</dbReference>
<dbReference type="InterPro" id="IPR006597">
    <property type="entry name" value="Sel1-like"/>
</dbReference>
<dbReference type="EMBL" id="HBHK01015604">
    <property type="protein sequence ID" value="CAD9688269.1"/>
    <property type="molecule type" value="Transcribed_RNA"/>
</dbReference>
<feature type="signal peptide" evidence="2">
    <location>
        <begin position="1"/>
        <end position="20"/>
    </location>
</feature>
<protein>
    <submittedName>
        <fullName evidence="3">Uncharacterized protein</fullName>
    </submittedName>
</protein>
<accession>A0A7S2WID4</accession>
<gene>
    <name evidence="3" type="ORF">QSP1433_LOCUS9823</name>
</gene>
<comment type="similarity">
    <text evidence="1">Belongs to the sel-1 family.</text>
</comment>
<evidence type="ECO:0000256" key="1">
    <source>
        <dbReference type="ARBA" id="ARBA00038101"/>
    </source>
</evidence>
<dbReference type="Pfam" id="PF13385">
    <property type="entry name" value="Laminin_G_3"/>
    <property type="match status" value="1"/>
</dbReference>
<dbReference type="GO" id="GO:0005789">
    <property type="term" value="C:endoplasmic reticulum membrane"/>
    <property type="evidence" value="ECO:0007669"/>
    <property type="project" value="TreeGrafter"/>
</dbReference>
<dbReference type="SUPFAM" id="SSF81901">
    <property type="entry name" value="HCP-like"/>
    <property type="match status" value="3"/>
</dbReference>
<feature type="chain" id="PRO_5030923925" evidence="2">
    <location>
        <begin position="21"/>
        <end position="1081"/>
    </location>
</feature>
<evidence type="ECO:0000313" key="3">
    <source>
        <dbReference type="EMBL" id="CAD9688269.1"/>
    </source>
</evidence>
<reference evidence="3" key="1">
    <citation type="submission" date="2021-01" db="EMBL/GenBank/DDBJ databases">
        <authorList>
            <person name="Corre E."/>
            <person name="Pelletier E."/>
            <person name="Niang G."/>
            <person name="Scheremetjew M."/>
            <person name="Finn R."/>
            <person name="Kale V."/>
            <person name="Holt S."/>
            <person name="Cochrane G."/>
            <person name="Meng A."/>
            <person name="Brown T."/>
            <person name="Cohen L."/>
        </authorList>
    </citation>
    <scope>NUCLEOTIDE SEQUENCE</scope>
    <source>
        <strain evidence="3">NY070348D</strain>
    </source>
</reference>
<keyword evidence="2" id="KW-0732">Signal</keyword>
<sequence>MRAASLLSLSLSLLSGVVNAAQCTLGSDDGKCAFLDDEAAGEARASTVQVDVNEAGVFDAVGVRYQAKLRKIAGTYAAWGIGLFESTSNTLVERIYVKDERLIAWEQQQQLVRDAYERYEEMIPYVGCRVVNEWETSEEGCNFGSHWPKLVSMVATEGYGDGASITVMFDRETDMPDVESDQAIRNVIVFSASIGQELSGQWIDPKTLKINIVDSTGHSDYHNEPVTARIGMRERRPSERLYSSLATLEGSHESDILVKGVVSVRIGFEGTFHVALFTLDETEPACVSEPFDINAISQQETTIVIGRNSVSQGDNRLKPIWSLKPKVVMTGSRLKLPRVLNKARVAQADHQLFDGDAWSISFWLAIAPKAYSSRCSTVDNTHFRALLYHGAGKGHERGARTPSVWLFPGSNTLALRVSTVESSDFGINSKKQLTEGKWVHLAMTFENTTSENGSPRYKAKIFADGECILDFEESEHVVLATHGSLHFGHDAWTNGPEGFVQNIDVFDHRLDKFDIRQLKRRSGVLLAKETEFPWNKNDDIGSCKPVDHVLADELYEKASEDPTSNKNLLEMAASDGHTPSMFLLSTLDKRFSQPAANQLKRAAISGHGEAMYTLGIWMRLAPLLGLEFSNEGNSTEWLERAALHGSVPAKLTLANDFYRLGHCRAATFYYSQVADEAFREHTAGGTEPLIELQQLSDFVKETGERGDEDEAIQYQMMKADQGDADAMVNMGSLYYYGARGLDRDQPRAYRYFERAAAQGHPVAQTACGNMWLKGEGVNEVNRTKALDYYLQAAAQDNLEALNGLGFIYFFGHGPIEKNVTKALEYFERNLRDGDSLNNAAHIYIHDEEHRDVNQAIEYLEMAAKQYGSFGASKNLGDILLKRATTLVQCKEAATYLRVAALKGSWAGKLRQGFDAFLDRDMEAAAISYLEAAYMGYSRGAENAIWLLHEQLGVLKDPNHILFSMIDTPIPPLQMVYKGDMYNDLGNSEKAIESWVSASIDGDLSIQPVYRSRASFNLGVQAMHDSDWERATFYFRRARKFLDDNDSEPAQAAMVALNLAEWRLKAAKYLDYMGLARYSSYL</sequence>